<evidence type="ECO:0000256" key="2">
    <source>
        <dbReference type="ARBA" id="ARBA00022737"/>
    </source>
</evidence>
<keyword evidence="4" id="KW-0325">Glycoprotein</keyword>
<keyword evidence="3" id="KW-1015">Disulfide bond</keyword>
<reference evidence="6 7" key="1">
    <citation type="submission" date="2019-09" db="EMBL/GenBank/DDBJ databases">
        <title>Bird 10,000 Genomes (B10K) Project - Family phase.</title>
        <authorList>
            <person name="Zhang G."/>
        </authorList>
    </citation>
    <scope>NUCLEOTIDE SEQUENCE [LARGE SCALE GENOMIC DNA]</scope>
    <source>
        <strain evidence="6">B10K-CU-031-01</strain>
        <tissue evidence="6">Muscle</tissue>
    </source>
</reference>
<dbReference type="Proteomes" id="UP000560386">
    <property type="component" value="Unassembled WGS sequence"/>
</dbReference>
<feature type="domain" description="Follistatin-like" evidence="5">
    <location>
        <begin position="76"/>
        <end position="98"/>
    </location>
</feature>
<dbReference type="Gene3D" id="3.90.290.10">
    <property type="entry name" value="TGF-beta binding (TB) domain"/>
    <property type="match status" value="2"/>
</dbReference>
<protein>
    <submittedName>
        <fullName evidence="6">SP51 protein</fullName>
    </submittedName>
</protein>
<feature type="non-terminal residue" evidence="6">
    <location>
        <position position="1"/>
    </location>
</feature>
<feature type="domain" description="Follistatin-like" evidence="5">
    <location>
        <begin position="49"/>
        <end position="71"/>
    </location>
</feature>
<dbReference type="SMART" id="SM00274">
    <property type="entry name" value="FOLN"/>
    <property type="match status" value="3"/>
</dbReference>
<proteinExistence type="predicted"/>
<sequence>TCKMRDGRPSCVHIGPTCQDVQCRKGSTCQMVKDWPRCVQIKTFIMTPDCSDVQCPKGTKCKIINEQPRCVYSPPSCRDLQCQVGTTCQIINGWPQCIQIKTSIMTPTCSHVQCPK</sequence>
<keyword evidence="2" id="KW-0677">Repeat</keyword>
<evidence type="ECO:0000256" key="4">
    <source>
        <dbReference type="ARBA" id="ARBA00023180"/>
    </source>
</evidence>
<evidence type="ECO:0000259" key="5">
    <source>
        <dbReference type="SMART" id="SM00274"/>
    </source>
</evidence>
<evidence type="ECO:0000256" key="3">
    <source>
        <dbReference type="ARBA" id="ARBA00023157"/>
    </source>
</evidence>
<dbReference type="AlphaFoldDB" id="A0A7K8LNI6"/>
<dbReference type="InterPro" id="IPR036773">
    <property type="entry name" value="TB_dom_sf"/>
</dbReference>
<comment type="caution">
    <text evidence="6">The sequence shown here is derived from an EMBL/GenBank/DDBJ whole genome shotgun (WGS) entry which is preliminary data.</text>
</comment>
<evidence type="ECO:0000256" key="1">
    <source>
        <dbReference type="ARBA" id="ARBA00022729"/>
    </source>
</evidence>
<gene>
    <name evidence="6" type="primary">Ddb_2</name>
    <name evidence="6" type="ORF">ARDKOR_R15001</name>
</gene>
<dbReference type="InterPro" id="IPR003645">
    <property type="entry name" value="Fol_N"/>
</dbReference>
<evidence type="ECO:0000313" key="7">
    <source>
        <dbReference type="Proteomes" id="UP000560386"/>
    </source>
</evidence>
<dbReference type="EMBL" id="VWPR01006072">
    <property type="protein sequence ID" value="NXE30826.1"/>
    <property type="molecule type" value="Genomic_DNA"/>
</dbReference>
<name>A0A7K8LNI6_9AVES</name>
<feature type="domain" description="Follistatin-like" evidence="5">
    <location>
        <begin position="17"/>
        <end position="39"/>
    </location>
</feature>
<accession>A0A7K8LNI6</accession>
<keyword evidence="7" id="KW-1185">Reference proteome</keyword>
<keyword evidence="1" id="KW-0732">Signal</keyword>
<organism evidence="6 7">
    <name type="scientific">Ardeotis kori</name>
    <dbReference type="NCBI Taxonomy" id="89386"/>
    <lineage>
        <taxon>Eukaryota</taxon>
        <taxon>Metazoa</taxon>
        <taxon>Chordata</taxon>
        <taxon>Craniata</taxon>
        <taxon>Vertebrata</taxon>
        <taxon>Euteleostomi</taxon>
        <taxon>Archelosauria</taxon>
        <taxon>Archosauria</taxon>
        <taxon>Dinosauria</taxon>
        <taxon>Saurischia</taxon>
        <taxon>Theropoda</taxon>
        <taxon>Coelurosauria</taxon>
        <taxon>Aves</taxon>
        <taxon>Neognathae</taxon>
        <taxon>Neoaves</taxon>
        <taxon>Otidimorphae</taxon>
        <taxon>Otidiformes</taxon>
        <taxon>Otididae</taxon>
        <taxon>Ardeotis</taxon>
    </lineage>
</organism>
<evidence type="ECO:0000313" key="6">
    <source>
        <dbReference type="EMBL" id="NXE30826.1"/>
    </source>
</evidence>
<feature type="non-terminal residue" evidence="6">
    <location>
        <position position="116"/>
    </location>
</feature>